<organism evidence="4 5">
    <name type="scientific">Fusarium culmorum</name>
    <dbReference type="NCBI Taxonomy" id="5516"/>
    <lineage>
        <taxon>Eukaryota</taxon>
        <taxon>Fungi</taxon>
        <taxon>Dikarya</taxon>
        <taxon>Ascomycota</taxon>
        <taxon>Pezizomycotina</taxon>
        <taxon>Sordariomycetes</taxon>
        <taxon>Hypocreomycetidae</taxon>
        <taxon>Hypocreales</taxon>
        <taxon>Nectriaceae</taxon>
        <taxon>Fusarium</taxon>
    </lineage>
</organism>
<dbReference type="Pfam" id="PF24883">
    <property type="entry name" value="NPHP3_N"/>
    <property type="match status" value="1"/>
</dbReference>
<dbReference type="AlphaFoldDB" id="A0A2T4HBT5"/>
<dbReference type="InterPro" id="IPR056884">
    <property type="entry name" value="NPHP3-like_N"/>
</dbReference>
<protein>
    <recommendedName>
        <fullName evidence="3">Nephrocystin 3-like N-terminal domain-containing protein</fullName>
    </recommendedName>
</protein>
<evidence type="ECO:0000256" key="2">
    <source>
        <dbReference type="SAM" id="MobiDB-lite"/>
    </source>
</evidence>
<name>A0A2T4HBT5_FUSCU</name>
<dbReference type="InterPro" id="IPR027417">
    <property type="entry name" value="P-loop_NTPase"/>
</dbReference>
<evidence type="ECO:0000256" key="1">
    <source>
        <dbReference type="ARBA" id="ARBA00022737"/>
    </source>
</evidence>
<dbReference type="EMBL" id="PVEM01000001">
    <property type="protein sequence ID" value="PTD13278.1"/>
    <property type="molecule type" value="Genomic_DNA"/>
</dbReference>
<sequence>MSDKQPYRPASPEGSDTVIIGTDDTSNYNPGHVLPESDDTIASIREWLCSTEYDHEGSEYRKHLAFHLEGTGEWLHRSENYQQWHQTPENGLLWIKGVPGSGKSVVAASLIDKLSQEQVPVLYFFFRQIIDANHRPINLLRDWLVQILLYSPPLQCTLKHYVDNSRSLDSVSIDELWKHLKAALSSIPRVYCVADALDEMDDENNDFIAQLAELGHMKPSSIKIVLTSRPTAYVEAAMRGIKSLNIRMDSIDEGDQKLVKEAVPGRANGLFLYAELAMNAFLEPGANVRDTIHNLPLDLDTMYIGLLQEHARRSGISEKTQVMILQWVTHATRPLRLLELADMLGTAIVDREPHTLKEDKDLVRAACGPLLEILPDETDGKAGRVSHTGLISNSL</sequence>
<gene>
    <name evidence="4" type="ORF">FCULG_00004325</name>
</gene>
<feature type="region of interest" description="Disordered" evidence="2">
    <location>
        <begin position="1"/>
        <end position="20"/>
    </location>
</feature>
<evidence type="ECO:0000313" key="4">
    <source>
        <dbReference type="EMBL" id="PTD13278.1"/>
    </source>
</evidence>
<dbReference type="PANTHER" id="PTHR10039:SF14">
    <property type="entry name" value="NACHT DOMAIN-CONTAINING PROTEIN"/>
    <property type="match status" value="1"/>
</dbReference>
<evidence type="ECO:0000313" key="5">
    <source>
        <dbReference type="Proteomes" id="UP000241587"/>
    </source>
</evidence>
<dbReference type="SUPFAM" id="SSF52540">
    <property type="entry name" value="P-loop containing nucleoside triphosphate hydrolases"/>
    <property type="match status" value="1"/>
</dbReference>
<dbReference type="PANTHER" id="PTHR10039">
    <property type="entry name" value="AMELOGENIN"/>
    <property type="match status" value="1"/>
</dbReference>
<evidence type="ECO:0000259" key="3">
    <source>
        <dbReference type="Pfam" id="PF24883"/>
    </source>
</evidence>
<dbReference type="OMA" id="ANGIFIW"/>
<keyword evidence="1" id="KW-0677">Repeat</keyword>
<feature type="domain" description="Nephrocystin 3-like N-terminal" evidence="3">
    <location>
        <begin position="70"/>
        <end position="229"/>
    </location>
</feature>
<reference evidence="4 5" key="1">
    <citation type="submission" date="2018-02" db="EMBL/GenBank/DDBJ databases">
        <title>Fusarium culmorum secondary metabolites in fungal-bacterial-plant interactions.</title>
        <authorList>
            <person name="Schmidt R."/>
        </authorList>
    </citation>
    <scope>NUCLEOTIDE SEQUENCE [LARGE SCALE GENOMIC DNA]</scope>
    <source>
        <strain evidence="4 5">PV</strain>
    </source>
</reference>
<keyword evidence="5" id="KW-1185">Reference proteome</keyword>
<proteinExistence type="predicted"/>
<dbReference type="OrthoDB" id="21416at2759"/>
<dbReference type="Proteomes" id="UP000241587">
    <property type="component" value="Unassembled WGS sequence"/>
</dbReference>
<dbReference type="Gene3D" id="3.40.50.300">
    <property type="entry name" value="P-loop containing nucleotide triphosphate hydrolases"/>
    <property type="match status" value="1"/>
</dbReference>
<accession>A0A2T4HBT5</accession>
<comment type="caution">
    <text evidence="4">The sequence shown here is derived from an EMBL/GenBank/DDBJ whole genome shotgun (WGS) entry which is preliminary data.</text>
</comment>